<dbReference type="Pfam" id="PF00425">
    <property type="entry name" value="Chorismate_bind"/>
    <property type="match status" value="1"/>
</dbReference>
<dbReference type="PRINTS" id="PR00095">
    <property type="entry name" value="ANTSNTHASEI"/>
</dbReference>
<dbReference type="PANTHER" id="PTHR11236:SF9">
    <property type="entry name" value="ANTHRANILATE SYNTHASE COMPONENT 1"/>
    <property type="match status" value="1"/>
</dbReference>
<dbReference type="GO" id="GO:0000162">
    <property type="term" value="P:L-tryptophan biosynthetic process"/>
    <property type="evidence" value="ECO:0007669"/>
    <property type="project" value="TreeGrafter"/>
</dbReference>
<name>A0A7K3WNK6_9FLAO</name>
<accession>A0A7K3WNK6</accession>
<dbReference type="PANTHER" id="PTHR11236">
    <property type="entry name" value="AMINOBENZOATE/ANTHRANILATE SYNTHASE"/>
    <property type="match status" value="1"/>
</dbReference>
<comment type="caution">
    <text evidence="2">The sequence shown here is derived from an EMBL/GenBank/DDBJ whole genome shotgun (WGS) entry which is preliminary data.</text>
</comment>
<proteinExistence type="predicted"/>
<keyword evidence="3" id="KW-1185">Reference proteome</keyword>
<sequence length="427" mass="48371">MPKILSHILKINEPLERLLHFENQNEYCAFFITSSVEFSAAIGAVNTIEIKVSKNAFSKLEEFQRQSKVRIAGYLGYDLKNDLENLTSENSDVLQMPESVFFEPRVWLHFAQGELRIESENQEDIDRIVEWLEEPDALVESRQQNVNLKPHTSRSEYVSKAESIKAHLKRGDIYEANYCMQFSGSVENFEPVGQFIKLQELTNAPFSVFAKLGDKYILSASPERYLKNTGGELISQPIKGTMKRSQNAEEDKQLIEALRNDPKEQSENVMIVDLVRNDLSRVAKRNSVQVKELFGVKTFKTVHHLISTVAAQLNKEKYTHWDAIKATFPMGSMTGAPKISAMKIIDAHENFKRGVYSGAFGWINPSGDFDFNVLIRTIIFNQKTGKLGFSVGSAITINAIPEKEYEECMLKAEALINTLKTKTGELA</sequence>
<dbReference type="RefSeq" id="WP_163283911.1">
    <property type="nucleotide sequence ID" value="NZ_JAAGVY010000007.1"/>
</dbReference>
<dbReference type="AlphaFoldDB" id="A0A7K3WNK6"/>
<dbReference type="EMBL" id="JAAGVY010000007">
    <property type="protein sequence ID" value="NEN23074.1"/>
    <property type="molecule type" value="Genomic_DNA"/>
</dbReference>
<dbReference type="InterPro" id="IPR015890">
    <property type="entry name" value="Chorismate_C"/>
</dbReference>
<evidence type="ECO:0000313" key="3">
    <source>
        <dbReference type="Proteomes" id="UP000486602"/>
    </source>
</evidence>
<dbReference type="InterPro" id="IPR005801">
    <property type="entry name" value="ADC_synthase"/>
</dbReference>
<organism evidence="2 3">
    <name type="scientific">Cryomorpha ignava</name>
    <dbReference type="NCBI Taxonomy" id="101383"/>
    <lineage>
        <taxon>Bacteria</taxon>
        <taxon>Pseudomonadati</taxon>
        <taxon>Bacteroidota</taxon>
        <taxon>Flavobacteriia</taxon>
        <taxon>Flavobacteriales</taxon>
        <taxon>Cryomorphaceae</taxon>
        <taxon>Cryomorpha</taxon>
    </lineage>
</organism>
<dbReference type="SUPFAM" id="SSF56322">
    <property type="entry name" value="ADC synthase"/>
    <property type="match status" value="1"/>
</dbReference>
<gene>
    <name evidence="2" type="ORF">G3O08_06125</name>
</gene>
<feature type="domain" description="Chorismate-utilising enzyme C-terminal" evidence="1">
    <location>
        <begin position="154"/>
        <end position="411"/>
    </location>
</feature>
<protein>
    <submittedName>
        <fullName evidence="2">Anthranilate synthase component I family protein</fullName>
    </submittedName>
</protein>
<dbReference type="Proteomes" id="UP000486602">
    <property type="component" value="Unassembled WGS sequence"/>
</dbReference>
<dbReference type="InterPro" id="IPR019999">
    <property type="entry name" value="Anth_synth_I-like"/>
</dbReference>
<evidence type="ECO:0000259" key="1">
    <source>
        <dbReference type="Pfam" id="PF00425"/>
    </source>
</evidence>
<reference evidence="2 3" key="1">
    <citation type="submission" date="2020-02" db="EMBL/GenBank/DDBJ databases">
        <title>Out from the shadows clarifying the taxonomy of the family Cryomorphaceae and related taxa by utilizing the GTDB taxonomic framework.</title>
        <authorList>
            <person name="Bowman J.P."/>
        </authorList>
    </citation>
    <scope>NUCLEOTIDE SEQUENCE [LARGE SCALE GENOMIC DNA]</scope>
    <source>
        <strain evidence="2 3">QSSC 1-22</strain>
    </source>
</reference>
<dbReference type="Gene3D" id="3.60.120.10">
    <property type="entry name" value="Anthranilate synthase"/>
    <property type="match status" value="1"/>
</dbReference>
<evidence type="ECO:0000313" key="2">
    <source>
        <dbReference type="EMBL" id="NEN23074.1"/>
    </source>
</evidence>